<feature type="transmembrane region" description="Helical" evidence="6">
    <location>
        <begin position="339"/>
        <end position="357"/>
    </location>
</feature>
<dbReference type="Pfam" id="PF07690">
    <property type="entry name" value="MFS_1"/>
    <property type="match status" value="1"/>
</dbReference>
<evidence type="ECO:0000256" key="1">
    <source>
        <dbReference type="ARBA" id="ARBA00004141"/>
    </source>
</evidence>
<sequence length="510" mass="55931">MVSTSEKPAAYIISTIDAEQANLATIDSSLESKLVRKQDIRVLPMVFLMYFLTFLDRTNLGNARIAGMEKELNLGTYGFNIGACLYYAIYLVVDVPASLSVKKFGFRVIPLSCIAFGVVTIGTAYVHNSAGFYAVRLLLGLTESFQLPGLSYLISRYYRRHEVTVRICFFTLGAAGLSGGFGGLLASGLLRLGSVGNVKSWRVIFLIEGVITVCVGIISLWLFPADPSETQIYNEEERQLAMNRLFRDQPAILDHKEKITWRLLSRGILNVNVLVGAWIYTCNQITVQGLAIFTPTILRLNYPSKSSIQIQLLSSAPPLASMVFAMTIAYITMKTRKHGIAISCCASLCVLGYGIWLGSRNPKVRYAAVFLNTAGGYGFGPLVIGWTLSNAAPDTAKNVANAAVSAVANIGTYPTFMSSANLLTLTLTYAGSIVATWSYINTDAKNRYKIGNSLNTATAISVMFASLSLVIYQTRENRKRRAGDRDYRLDNSAEELASLGHLHPNFLYIH</sequence>
<feature type="transmembrane region" description="Helical" evidence="6">
    <location>
        <begin position="75"/>
        <end position="93"/>
    </location>
</feature>
<comment type="subcellular location">
    <subcellularLocation>
        <location evidence="1">Membrane</location>
        <topology evidence="1">Multi-pass membrane protein</topology>
    </subcellularLocation>
</comment>
<keyword evidence="4 6" id="KW-1133">Transmembrane helix</keyword>
<feature type="transmembrane region" description="Helical" evidence="6">
    <location>
        <begin position="39"/>
        <end position="55"/>
    </location>
</feature>
<keyword evidence="5 6" id="KW-0472">Membrane</keyword>
<feature type="transmembrane region" description="Helical" evidence="6">
    <location>
        <begin position="452"/>
        <end position="472"/>
    </location>
</feature>
<evidence type="ECO:0008006" key="9">
    <source>
        <dbReference type="Google" id="ProtNLM"/>
    </source>
</evidence>
<evidence type="ECO:0000256" key="3">
    <source>
        <dbReference type="ARBA" id="ARBA00022692"/>
    </source>
</evidence>
<gene>
    <name evidence="7" type="ORF">E8E13_004857</name>
</gene>
<feature type="transmembrane region" description="Helical" evidence="6">
    <location>
        <begin position="167"/>
        <end position="189"/>
    </location>
</feature>
<dbReference type="PANTHER" id="PTHR43791">
    <property type="entry name" value="PERMEASE-RELATED"/>
    <property type="match status" value="1"/>
</dbReference>
<protein>
    <recommendedName>
        <fullName evidence="9">Major facilitator superfamily (MFS) profile domain-containing protein</fullName>
    </recommendedName>
</protein>
<evidence type="ECO:0000313" key="7">
    <source>
        <dbReference type="EMBL" id="KAF3001864.1"/>
    </source>
</evidence>
<dbReference type="Proteomes" id="UP000801428">
    <property type="component" value="Unassembled WGS sequence"/>
</dbReference>
<dbReference type="PANTHER" id="PTHR43791:SF48">
    <property type="entry name" value="TRANSPORTER, PUTATIVE (AFU_ORTHOLOGUE AFUA_4G01000)-RELATED"/>
    <property type="match status" value="1"/>
</dbReference>
<feature type="transmembrane region" description="Helical" evidence="6">
    <location>
        <begin position="201"/>
        <end position="223"/>
    </location>
</feature>
<organism evidence="7 8">
    <name type="scientific">Curvularia kusanoi</name>
    <name type="common">Cochliobolus kusanoi</name>
    <dbReference type="NCBI Taxonomy" id="90978"/>
    <lineage>
        <taxon>Eukaryota</taxon>
        <taxon>Fungi</taxon>
        <taxon>Dikarya</taxon>
        <taxon>Ascomycota</taxon>
        <taxon>Pezizomycotina</taxon>
        <taxon>Dothideomycetes</taxon>
        <taxon>Pleosporomycetidae</taxon>
        <taxon>Pleosporales</taxon>
        <taxon>Pleosporineae</taxon>
        <taxon>Pleosporaceae</taxon>
        <taxon>Curvularia</taxon>
    </lineage>
</organism>
<feature type="transmembrane region" description="Helical" evidence="6">
    <location>
        <begin position="105"/>
        <end position="127"/>
    </location>
</feature>
<dbReference type="GO" id="GO:0016020">
    <property type="term" value="C:membrane"/>
    <property type="evidence" value="ECO:0007669"/>
    <property type="project" value="UniProtKB-SubCell"/>
</dbReference>
<name>A0A9P4W6B6_CURKU</name>
<evidence type="ECO:0000256" key="2">
    <source>
        <dbReference type="ARBA" id="ARBA00022448"/>
    </source>
</evidence>
<reference evidence="7" key="1">
    <citation type="submission" date="2019-04" db="EMBL/GenBank/DDBJ databases">
        <title>Sequencing of skin fungus with MAO and IRED activity.</title>
        <authorList>
            <person name="Marsaioli A.J."/>
            <person name="Bonatto J.M.C."/>
            <person name="Reis Junior O."/>
        </authorList>
    </citation>
    <scope>NUCLEOTIDE SEQUENCE</scope>
    <source>
        <strain evidence="7">30M1</strain>
    </source>
</reference>
<dbReference type="OrthoDB" id="2962993at2759"/>
<feature type="transmembrane region" description="Helical" evidence="6">
    <location>
        <begin position="312"/>
        <end position="333"/>
    </location>
</feature>
<dbReference type="InterPro" id="IPR036259">
    <property type="entry name" value="MFS_trans_sf"/>
</dbReference>
<keyword evidence="8" id="KW-1185">Reference proteome</keyword>
<evidence type="ECO:0000256" key="4">
    <source>
        <dbReference type="ARBA" id="ARBA00022989"/>
    </source>
</evidence>
<keyword evidence="2" id="KW-0813">Transport</keyword>
<accession>A0A9P4W6B6</accession>
<evidence type="ECO:0000256" key="5">
    <source>
        <dbReference type="ARBA" id="ARBA00023136"/>
    </source>
</evidence>
<dbReference type="GO" id="GO:0022857">
    <property type="term" value="F:transmembrane transporter activity"/>
    <property type="evidence" value="ECO:0007669"/>
    <property type="project" value="InterPro"/>
</dbReference>
<proteinExistence type="predicted"/>
<keyword evidence="3 6" id="KW-0812">Transmembrane</keyword>
<evidence type="ECO:0000256" key="6">
    <source>
        <dbReference type="SAM" id="Phobius"/>
    </source>
</evidence>
<dbReference type="SUPFAM" id="SSF103473">
    <property type="entry name" value="MFS general substrate transporter"/>
    <property type="match status" value="1"/>
</dbReference>
<dbReference type="InterPro" id="IPR011701">
    <property type="entry name" value="MFS"/>
</dbReference>
<evidence type="ECO:0000313" key="8">
    <source>
        <dbReference type="Proteomes" id="UP000801428"/>
    </source>
</evidence>
<feature type="transmembrane region" description="Helical" evidence="6">
    <location>
        <begin position="133"/>
        <end position="155"/>
    </location>
</feature>
<comment type="caution">
    <text evidence="7">The sequence shown here is derived from an EMBL/GenBank/DDBJ whole genome shotgun (WGS) entry which is preliminary data.</text>
</comment>
<feature type="transmembrane region" description="Helical" evidence="6">
    <location>
        <begin position="422"/>
        <end position="440"/>
    </location>
</feature>
<dbReference type="EMBL" id="SWKU01000012">
    <property type="protein sequence ID" value="KAF3001864.1"/>
    <property type="molecule type" value="Genomic_DNA"/>
</dbReference>
<dbReference type="AlphaFoldDB" id="A0A9P4W6B6"/>
<dbReference type="Gene3D" id="1.20.1250.20">
    <property type="entry name" value="MFS general substrate transporter like domains"/>
    <property type="match status" value="1"/>
</dbReference>